<dbReference type="Proteomes" id="UP000051373">
    <property type="component" value="Unassembled WGS sequence"/>
</dbReference>
<name>A0A0S8FXA9_UNCW3</name>
<dbReference type="Pfam" id="PF07823">
    <property type="entry name" value="CPDase"/>
    <property type="match status" value="1"/>
</dbReference>
<dbReference type="InterPro" id="IPR012386">
    <property type="entry name" value="Cyclic-nucl_3Pdiesterase"/>
</dbReference>
<evidence type="ECO:0000313" key="2">
    <source>
        <dbReference type="Proteomes" id="UP000051373"/>
    </source>
</evidence>
<comment type="caution">
    <text evidence="1">The sequence shown here is derived from an EMBL/GenBank/DDBJ whole genome shotgun (WGS) entry which is preliminary data.</text>
</comment>
<reference evidence="1 2" key="1">
    <citation type="journal article" date="2015" name="Microbiome">
        <title>Genomic resolution of linkages in carbon, nitrogen, and sulfur cycling among widespread estuary sediment bacteria.</title>
        <authorList>
            <person name="Baker B.J."/>
            <person name="Lazar C.S."/>
            <person name="Teske A.P."/>
            <person name="Dick G.J."/>
        </authorList>
    </citation>
    <scope>NUCLEOTIDE SEQUENCE [LARGE SCALE GENOMIC DNA]</scope>
    <source>
        <strain evidence="1">SM23_42</strain>
    </source>
</reference>
<dbReference type="SUPFAM" id="SSF55144">
    <property type="entry name" value="LigT-like"/>
    <property type="match status" value="1"/>
</dbReference>
<evidence type="ECO:0000313" key="1">
    <source>
        <dbReference type="EMBL" id="KPK64548.1"/>
    </source>
</evidence>
<dbReference type="PANTHER" id="PTHR28141:SF1">
    <property type="entry name" value="2',3'-CYCLIC-NUCLEOTIDE 3'-PHOSPHODIESTERASE"/>
    <property type="match status" value="1"/>
</dbReference>
<sequence>MYYKKEVYSLWLMPTGRTRDDLQRLIVDLSKKHSTPRFEPHVTLIGEIQSPVSELKSKTEKLATLIEPLEIKLREVAYLNQFFRCMFIKAEKTKALMNARSIACTELAQDNDKNYMPHLSLMYGDLALSTKLGVIQEIGKELAVDFGITDFHLYYTGGQPIEWHPVLRVRLGC</sequence>
<dbReference type="InterPro" id="IPR009097">
    <property type="entry name" value="Cyclic_Pdiesterase"/>
</dbReference>
<dbReference type="GO" id="GO:0004113">
    <property type="term" value="F:2',3'-cyclic-nucleotide 3'-phosphodiesterase activity"/>
    <property type="evidence" value="ECO:0007669"/>
    <property type="project" value="TreeGrafter"/>
</dbReference>
<evidence type="ECO:0008006" key="3">
    <source>
        <dbReference type="Google" id="ProtNLM"/>
    </source>
</evidence>
<dbReference type="STRING" id="1703779.AMJ83_02265"/>
<accession>A0A0S8FXA9</accession>
<organism evidence="1 2">
    <name type="scientific">candidate division WOR_3 bacterium SM23_42</name>
    <dbReference type="NCBI Taxonomy" id="1703779"/>
    <lineage>
        <taxon>Bacteria</taxon>
        <taxon>Bacteria division WOR-3</taxon>
    </lineage>
</organism>
<dbReference type="Gene3D" id="3.90.1140.10">
    <property type="entry name" value="Cyclic phosphodiesterase"/>
    <property type="match status" value="1"/>
</dbReference>
<protein>
    <recommendedName>
        <fullName evidence="3">Cyclic phosphodiesterase-like protein</fullName>
    </recommendedName>
</protein>
<dbReference type="PANTHER" id="PTHR28141">
    <property type="entry name" value="2',3'-CYCLIC-NUCLEOTIDE 3'-PHOSPHODIESTERASE"/>
    <property type="match status" value="1"/>
</dbReference>
<dbReference type="EMBL" id="LJUJ01000002">
    <property type="protein sequence ID" value="KPK64548.1"/>
    <property type="molecule type" value="Genomic_DNA"/>
</dbReference>
<dbReference type="GO" id="GO:0009187">
    <property type="term" value="P:cyclic nucleotide metabolic process"/>
    <property type="evidence" value="ECO:0007669"/>
    <property type="project" value="TreeGrafter"/>
</dbReference>
<dbReference type="AlphaFoldDB" id="A0A0S8FXA9"/>
<proteinExistence type="predicted"/>
<gene>
    <name evidence="1" type="ORF">AMJ83_02265</name>
</gene>